<keyword evidence="1" id="KW-0175">Coiled coil</keyword>
<evidence type="ECO:0000313" key="2">
    <source>
        <dbReference type="EMBL" id="GMK55575.1"/>
    </source>
</evidence>
<gene>
    <name evidence="2" type="ORF">CspeluHIS016_0206310</name>
</gene>
<name>A0AAD3TRM2_9TREE</name>
<protein>
    <submittedName>
        <fullName evidence="2">Uncharacterized protein</fullName>
    </submittedName>
</protein>
<dbReference type="Proteomes" id="UP001222932">
    <property type="component" value="Unassembled WGS sequence"/>
</dbReference>
<dbReference type="PANTHER" id="PTHR21974">
    <property type="entry name" value="RE15880P"/>
    <property type="match status" value="1"/>
</dbReference>
<organism evidence="2 3">
    <name type="scientific">Cutaneotrichosporon spelunceum</name>
    <dbReference type="NCBI Taxonomy" id="1672016"/>
    <lineage>
        <taxon>Eukaryota</taxon>
        <taxon>Fungi</taxon>
        <taxon>Dikarya</taxon>
        <taxon>Basidiomycota</taxon>
        <taxon>Agaricomycotina</taxon>
        <taxon>Tremellomycetes</taxon>
        <taxon>Trichosporonales</taxon>
        <taxon>Trichosporonaceae</taxon>
        <taxon>Cutaneotrichosporon</taxon>
    </lineage>
</organism>
<comment type="caution">
    <text evidence="2">The sequence shown here is derived from an EMBL/GenBank/DDBJ whole genome shotgun (WGS) entry which is preliminary data.</text>
</comment>
<dbReference type="EMBL" id="BTCM01000002">
    <property type="protein sequence ID" value="GMK55575.1"/>
    <property type="molecule type" value="Genomic_DNA"/>
</dbReference>
<reference evidence="2" key="2">
    <citation type="submission" date="2023-06" db="EMBL/GenBank/DDBJ databases">
        <authorList>
            <person name="Kobayashi Y."/>
            <person name="Kayamori A."/>
            <person name="Aoki K."/>
            <person name="Shiwa Y."/>
            <person name="Fujita N."/>
            <person name="Sugita T."/>
            <person name="Iwasaki W."/>
            <person name="Tanaka N."/>
            <person name="Takashima M."/>
        </authorList>
    </citation>
    <scope>NUCLEOTIDE SEQUENCE</scope>
    <source>
        <strain evidence="2">HIS016</strain>
    </source>
</reference>
<proteinExistence type="predicted"/>
<evidence type="ECO:0000313" key="3">
    <source>
        <dbReference type="Proteomes" id="UP001222932"/>
    </source>
</evidence>
<keyword evidence="3" id="KW-1185">Reference proteome</keyword>
<accession>A0AAD3TRM2</accession>
<dbReference type="AlphaFoldDB" id="A0AAD3TRM2"/>
<evidence type="ECO:0000256" key="1">
    <source>
        <dbReference type="SAM" id="Coils"/>
    </source>
</evidence>
<feature type="coiled-coil region" evidence="1">
    <location>
        <begin position="29"/>
        <end position="56"/>
    </location>
</feature>
<dbReference type="PANTHER" id="PTHR21974:SF2">
    <property type="entry name" value="RE15880P"/>
    <property type="match status" value="1"/>
</dbReference>
<reference evidence="2" key="1">
    <citation type="journal article" date="2023" name="BMC Genomics">
        <title>Chromosome-level genome assemblies of Cutaneotrichosporon spp. (Trichosporonales, Basidiomycota) reveal imbalanced evolution between nucleotide sequences and chromosome synteny.</title>
        <authorList>
            <person name="Kobayashi Y."/>
            <person name="Kayamori A."/>
            <person name="Aoki K."/>
            <person name="Shiwa Y."/>
            <person name="Matsutani M."/>
            <person name="Fujita N."/>
            <person name="Sugita T."/>
            <person name="Iwasaki W."/>
            <person name="Tanaka N."/>
            <person name="Takashima M."/>
        </authorList>
    </citation>
    <scope>NUCLEOTIDE SEQUENCE</scope>
    <source>
        <strain evidence="2">HIS016</strain>
    </source>
</reference>
<sequence length="366" mass="41969">MTDKVAENVDAHRELLLSIQAVDYAPPTLAQVQKQLEMSKKELAQEKRDIAALEASTKKEFKDWQDIQQRTYKRVWTKIKHPNSHKERLTTLESKEEKEYVDALAKEQGSKARIELLETQIADLSTQVKNLEPYATEHKRLTRQLAQLYAHVFDGPTPEYPEEDAAEERYRDAVERFDKLQGEITNEKRAQELLRTALVCLRNAKAATHNAERYSTWDTFGGGTMSDMMERSELAKAQRWADQAYLLLSQAQQLQPAIRGFGRIQMPQGNIMSDVFFDNPFTDYAFHRKIQAAIGRLQTGINQLADVTRQSQAHLDGLMRDGRERAVILESSRSALDEMRKNIMMRAGGVAPPTYAENEDVPEYRP</sequence>